<evidence type="ECO:0000256" key="6">
    <source>
        <dbReference type="RuleBase" id="RU000599"/>
    </source>
</evidence>
<dbReference type="PANTHER" id="PTHR23133">
    <property type="entry name" value="IMIDAZOLEGLYCEROL-PHOSPHATE DEHYDRATASE HIS7"/>
    <property type="match status" value="1"/>
</dbReference>
<name>A0A0F0CN75_9BACT</name>
<evidence type="ECO:0000256" key="4">
    <source>
        <dbReference type="ARBA" id="ARBA00023102"/>
    </source>
</evidence>
<evidence type="ECO:0000313" key="7">
    <source>
        <dbReference type="EMBL" id="KJJ84702.1"/>
    </source>
</evidence>
<comment type="subcellular location">
    <subcellularLocation>
        <location evidence="6">Cytoplasm</location>
    </subcellularLocation>
</comment>
<comment type="caution">
    <text evidence="7">The sequence shown here is derived from an EMBL/GenBank/DDBJ whole genome shotgun (WGS) entry which is preliminary data.</text>
</comment>
<keyword evidence="5 6" id="KW-0456">Lyase</keyword>
<evidence type="ECO:0000256" key="5">
    <source>
        <dbReference type="ARBA" id="ARBA00023239"/>
    </source>
</evidence>
<keyword evidence="3" id="KW-0028">Amino-acid biosynthesis</keyword>
<dbReference type="PROSITE" id="PS00955">
    <property type="entry name" value="IGP_DEHYDRATASE_2"/>
    <property type="match status" value="1"/>
</dbReference>
<dbReference type="GO" id="GO:0005737">
    <property type="term" value="C:cytoplasm"/>
    <property type="evidence" value="ECO:0007669"/>
    <property type="project" value="UniProtKB-SubCell"/>
</dbReference>
<evidence type="ECO:0000256" key="1">
    <source>
        <dbReference type="ARBA" id="ARBA00005047"/>
    </source>
</evidence>
<accession>A0A0F0CN75</accession>
<dbReference type="SUPFAM" id="SSF54211">
    <property type="entry name" value="Ribosomal protein S5 domain 2-like"/>
    <property type="match status" value="2"/>
</dbReference>
<dbReference type="EMBL" id="JYNY01000284">
    <property type="protein sequence ID" value="KJJ84702.1"/>
    <property type="molecule type" value="Genomic_DNA"/>
</dbReference>
<dbReference type="AlphaFoldDB" id="A0A0F0CN75"/>
<reference evidence="7 8" key="1">
    <citation type="submission" date="2015-02" db="EMBL/GenBank/DDBJ databases">
        <title>Single-cell genomics of uncultivated deep-branching MTB reveals a conserved set of magnetosome genes.</title>
        <authorList>
            <person name="Kolinko S."/>
            <person name="Richter M."/>
            <person name="Glockner F.O."/>
            <person name="Brachmann A."/>
            <person name="Schuler D."/>
        </authorList>
    </citation>
    <scope>NUCLEOTIDE SEQUENCE [LARGE SCALE GENOMIC DNA]</scope>
    <source>
        <strain evidence="7">SKK-01</strain>
    </source>
</reference>
<dbReference type="UniPathway" id="UPA00031">
    <property type="reaction ID" value="UER00011"/>
</dbReference>
<sequence>MLSLFAKHSMFDLKINAIGDTEIDYHHLIEDTGIVFGLALKEALGNKEGIARYGASIVPMDEALAEVILDLSGRPFLVYRVEKTEGFFIKDLPVSLFEDFFQALTNHSMMSLHIIVRYGRDLHHIYEAIFKAFARALSIAVTKNDRIKGVLSTKGTL</sequence>
<proteinExistence type="inferred from homology"/>
<dbReference type="GO" id="GO:0000105">
    <property type="term" value="P:L-histidine biosynthetic process"/>
    <property type="evidence" value="ECO:0007669"/>
    <property type="project" value="UniProtKB-UniPathway"/>
</dbReference>
<dbReference type="PANTHER" id="PTHR23133:SF2">
    <property type="entry name" value="IMIDAZOLEGLYCEROL-PHOSPHATE DEHYDRATASE"/>
    <property type="match status" value="1"/>
</dbReference>
<dbReference type="PROSITE" id="PS00954">
    <property type="entry name" value="IGP_DEHYDRATASE_1"/>
    <property type="match status" value="1"/>
</dbReference>
<dbReference type="Proteomes" id="UP000033428">
    <property type="component" value="Unassembled WGS sequence"/>
</dbReference>
<keyword evidence="8" id="KW-1185">Reference proteome</keyword>
<dbReference type="PATRIC" id="fig|1609969.3.peg.1529"/>
<comment type="catalytic activity">
    <reaction evidence="6">
        <text>D-erythro-1-(imidazol-4-yl)glycerol 3-phosphate = 3-(imidazol-4-yl)-2-oxopropyl phosphate + H2O</text>
        <dbReference type="Rhea" id="RHEA:11040"/>
        <dbReference type="ChEBI" id="CHEBI:15377"/>
        <dbReference type="ChEBI" id="CHEBI:57766"/>
        <dbReference type="ChEBI" id="CHEBI:58278"/>
        <dbReference type="EC" id="4.2.1.19"/>
    </reaction>
</comment>
<organism evidence="7 8">
    <name type="scientific">Candidatus Omnitrophus magneticus</name>
    <dbReference type="NCBI Taxonomy" id="1609969"/>
    <lineage>
        <taxon>Bacteria</taxon>
        <taxon>Pseudomonadati</taxon>
        <taxon>Candidatus Omnitrophota</taxon>
        <taxon>Candidatus Omnitrophus</taxon>
    </lineage>
</organism>
<dbReference type="Pfam" id="PF00475">
    <property type="entry name" value="IGPD"/>
    <property type="match status" value="1"/>
</dbReference>
<keyword evidence="4 6" id="KW-0368">Histidine biosynthesis</keyword>
<gene>
    <name evidence="7" type="ORF">OMAG_001429</name>
</gene>
<evidence type="ECO:0000256" key="2">
    <source>
        <dbReference type="ARBA" id="ARBA00016664"/>
    </source>
</evidence>
<dbReference type="CDD" id="cd07914">
    <property type="entry name" value="IGPD"/>
    <property type="match status" value="1"/>
</dbReference>
<comment type="pathway">
    <text evidence="1 6">Amino-acid biosynthesis; L-histidine biosynthesis; L-histidine from 5-phospho-alpha-D-ribose 1-diphosphate: step 6/9.</text>
</comment>
<comment type="similarity">
    <text evidence="6">Belongs to the imidazoleglycerol-phosphate dehydratase family.</text>
</comment>
<evidence type="ECO:0000256" key="3">
    <source>
        <dbReference type="ARBA" id="ARBA00022605"/>
    </source>
</evidence>
<protein>
    <recommendedName>
        <fullName evidence="2 6">Imidazoleglycerol-phosphate dehydratase</fullName>
        <ecNumber evidence="6">4.2.1.19</ecNumber>
    </recommendedName>
</protein>
<dbReference type="FunFam" id="3.30.230.40:FF:000001">
    <property type="entry name" value="Imidazoleglycerol-phosphate dehydratase HisB"/>
    <property type="match status" value="1"/>
</dbReference>
<dbReference type="Gene3D" id="3.30.230.40">
    <property type="entry name" value="Imidazole glycerol phosphate dehydratase, domain 1"/>
    <property type="match status" value="2"/>
</dbReference>
<dbReference type="InterPro" id="IPR000807">
    <property type="entry name" value="ImidazoleglycerolP_deHydtase"/>
</dbReference>
<dbReference type="EC" id="4.2.1.19" evidence="6"/>
<evidence type="ECO:0000313" key="8">
    <source>
        <dbReference type="Proteomes" id="UP000033428"/>
    </source>
</evidence>
<dbReference type="InterPro" id="IPR020565">
    <property type="entry name" value="ImidazoleglycerP_deHydtase_CS"/>
</dbReference>
<dbReference type="InterPro" id="IPR020568">
    <property type="entry name" value="Ribosomal_Su5_D2-typ_SF"/>
</dbReference>
<dbReference type="GO" id="GO:0004424">
    <property type="term" value="F:imidazoleglycerol-phosphate dehydratase activity"/>
    <property type="evidence" value="ECO:0007669"/>
    <property type="project" value="UniProtKB-EC"/>
</dbReference>
<dbReference type="InterPro" id="IPR038494">
    <property type="entry name" value="IGPD_sf"/>
</dbReference>